<feature type="domain" description="HTH lysR-type" evidence="6">
    <location>
        <begin position="1"/>
        <end position="58"/>
    </location>
</feature>
<keyword evidence="4" id="KW-0804">Transcription</keyword>
<protein>
    <submittedName>
        <fullName evidence="7">LysR family transcriptional regulator</fullName>
    </submittedName>
</protein>
<keyword evidence="3" id="KW-0238">DNA-binding</keyword>
<organism evidence="7 8">
    <name type="scientific">Bifidobacterium santillanense</name>
    <dbReference type="NCBI Taxonomy" id="2809028"/>
    <lineage>
        <taxon>Bacteria</taxon>
        <taxon>Bacillati</taxon>
        <taxon>Actinomycetota</taxon>
        <taxon>Actinomycetes</taxon>
        <taxon>Bifidobacteriales</taxon>
        <taxon>Bifidobacteriaceae</taxon>
        <taxon>Bifidobacterium</taxon>
    </lineage>
</organism>
<dbReference type="PROSITE" id="PS50931">
    <property type="entry name" value="HTH_LYSR"/>
    <property type="match status" value="1"/>
</dbReference>
<evidence type="ECO:0000256" key="3">
    <source>
        <dbReference type="ARBA" id="ARBA00023125"/>
    </source>
</evidence>
<dbReference type="PANTHER" id="PTHR30346">
    <property type="entry name" value="TRANSCRIPTIONAL DUAL REGULATOR HCAR-RELATED"/>
    <property type="match status" value="1"/>
</dbReference>
<name>A0ABS5UNZ0_9BIFI</name>
<evidence type="ECO:0000256" key="1">
    <source>
        <dbReference type="ARBA" id="ARBA00009437"/>
    </source>
</evidence>
<dbReference type="InterPro" id="IPR036388">
    <property type="entry name" value="WH-like_DNA-bd_sf"/>
</dbReference>
<dbReference type="Gene3D" id="1.10.10.10">
    <property type="entry name" value="Winged helix-like DNA-binding domain superfamily/Winged helix DNA-binding domain"/>
    <property type="match status" value="1"/>
</dbReference>
<dbReference type="Pfam" id="PF00126">
    <property type="entry name" value="HTH_1"/>
    <property type="match status" value="1"/>
</dbReference>
<evidence type="ECO:0000259" key="6">
    <source>
        <dbReference type="PROSITE" id="PS50931"/>
    </source>
</evidence>
<dbReference type="Proteomes" id="UP000773064">
    <property type="component" value="Unassembled WGS sequence"/>
</dbReference>
<reference evidence="7 8" key="1">
    <citation type="journal article" date="2021" name="Environ. Microbiol.">
        <title>Genetic insights into the dark matter of the mammalian gut microbiota through targeted genome reconstruction.</title>
        <authorList>
            <person name="Lugli G.A."/>
            <person name="Alessandri G."/>
            <person name="Milani C."/>
            <person name="Viappiani A."/>
            <person name="Fontana F."/>
            <person name="Tarracchini C."/>
            <person name="Mancabelli L."/>
            <person name="Argentini C."/>
            <person name="Ruiz L."/>
            <person name="Margolles A."/>
            <person name="van Sinderen D."/>
            <person name="Turroni F."/>
            <person name="Ventura M."/>
        </authorList>
    </citation>
    <scope>NUCLEOTIDE SEQUENCE [LARGE SCALE GENOMIC DNA]</scope>
    <source>
        <strain evidence="7 8">MA2</strain>
    </source>
</reference>
<proteinExistence type="inferred from homology"/>
<dbReference type="EMBL" id="JAFEJS010000003">
    <property type="protein sequence ID" value="MBT1172591.1"/>
    <property type="molecule type" value="Genomic_DNA"/>
</dbReference>
<comment type="similarity">
    <text evidence="1">Belongs to the LysR transcriptional regulatory family.</text>
</comment>
<evidence type="ECO:0000256" key="2">
    <source>
        <dbReference type="ARBA" id="ARBA00023015"/>
    </source>
</evidence>
<accession>A0ABS5UNZ0</accession>
<feature type="region of interest" description="Disordered" evidence="5">
    <location>
        <begin position="135"/>
        <end position="155"/>
    </location>
</feature>
<gene>
    <name evidence="7" type="ORF">JS528_04305</name>
</gene>
<dbReference type="InterPro" id="IPR036390">
    <property type="entry name" value="WH_DNA-bd_sf"/>
</dbReference>
<evidence type="ECO:0000256" key="5">
    <source>
        <dbReference type="SAM" id="MobiDB-lite"/>
    </source>
</evidence>
<sequence length="331" mass="35772">MYDRRLDAIIAASECGSFNAAARRLHLSSTALAKQINGFEREHGLILFDRTRAGVSPTPAGRSLIDDARGIIRLSDRALRHARRLVQDANGTVRLAVSLLRPATPVLQLWPRAAAWLEARGEPVRLELVPMADESSAAGMPDGTSAPGVPAGGVPVDRADRTATDGFMAALDRLGEDVDVAASGFSPSSQRHPCNVLELGEYPLRMGVPLSNPLSSRPSSRPLHLTDLAGQRVHLPVEGDNDAMDRARALLRTVPGVTLIDMPRYTFDEFNACAASGDLVLARSFGTDIHPMIRLMPVDWDLTLAYGLFYPLDPTPAVSSFVEAVDAVRRR</sequence>
<dbReference type="SUPFAM" id="SSF46785">
    <property type="entry name" value="Winged helix' DNA-binding domain"/>
    <property type="match status" value="1"/>
</dbReference>
<evidence type="ECO:0000256" key="4">
    <source>
        <dbReference type="ARBA" id="ARBA00023163"/>
    </source>
</evidence>
<keyword evidence="8" id="KW-1185">Reference proteome</keyword>
<dbReference type="PANTHER" id="PTHR30346:SF28">
    <property type="entry name" value="HTH-TYPE TRANSCRIPTIONAL REGULATOR CYNR"/>
    <property type="match status" value="1"/>
</dbReference>
<dbReference type="InterPro" id="IPR000847">
    <property type="entry name" value="LysR_HTH_N"/>
</dbReference>
<comment type="caution">
    <text evidence="7">The sequence shown here is derived from an EMBL/GenBank/DDBJ whole genome shotgun (WGS) entry which is preliminary data.</text>
</comment>
<evidence type="ECO:0000313" key="7">
    <source>
        <dbReference type="EMBL" id="MBT1172591.1"/>
    </source>
</evidence>
<dbReference type="RefSeq" id="WP_214357871.1">
    <property type="nucleotide sequence ID" value="NZ_JAFEJS010000003.1"/>
</dbReference>
<keyword evidence="2" id="KW-0805">Transcription regulation</keyword>
<evidence type="ECO:0000313" key="8">
    <source>
        <dbReference type="Proteomes" id="UP000773064"/>
    </source>
</evidence>